<dbReference type="RefSeq" id="WP_166508516.1">
    <property type="nucleotide sequence ID" value="NZ_CP043026.1"/>
</dbReference>
<name>A0A5B9Y770_9MOLU</name>
<reference evidence="1 2" key="1">
    <citation type="submission" date="2019-08" db="EMBL/GenBank/DDBJ databases">
        <title>Complete genome sequence of Spiroplasma chinense CCH (DSM 19755).</title>
        <authorList>
            <person name="Shen H.-Y."/>
            <person name="Lin Y.-C."/>
            <person name="Chou L."/>
            <person name="Kuo C.-H."/>
        </authorList>
    </citation>
    <scope>NUCLEOTIDE SEQUENCE [LARGE SCALE GENOMIC DNA]</scope>
    <source>
        <strain evidence="1 2">CCH</strain>
    </source>
</reference>
<keyword evidence="2" id="KW-1185">Reference proteome</keyword>
<accession>A0A5B9Y770</accession>
<organism evidence="1 2">
    <name type="scientific">Spiroplasma chinense</name>
    <dbReference type="NCBI Taxonomy" id="216932"/>
    <lineage>
        <taxon>Bacteria</taxon>
        <taxon>Bacillati</taxon>
        <taxon>Mycoplasmatota</taxon>
        <taxon>Mollicutes</taxon>
        <taxon>Entomoplasmatales</taxon>
        <taxon>Spiroplasmataceae</taxon>
        <taxon>Spiroplasma</taxon>
    </lineage>
</organism>
<gene>
    <name evidence="1" type="ORF">SCHIN_v1c09540</name>
</gene>
<proteinExistence type="predicted"/>
<dbReference type="AlphaFoldDB" id="A0A5B9Y770"/>
<evidence type="ECO:0000313" key="2">
    <source>
        <dbReference type="Proteomes" id="UP000323144"/>
    </source>
</evidence>
<dbReference type="Proteomes" id="UP000323144">
    <property type="component" value="Chromosome"/>
</dbReference>
<dbReference type="EMBL" id="CP043026">
    <property type="protein sequence ID" value="QEH62147.1"/>
    <property type="molecule type" value="Genomic_DNA"/>
</dbReference>
<evidence type="ECO:0000313" key="1">
    <source>
        <dbReference type="EMBL" id="QEH62147.1"/>
    </source>
</evidence>
<sequence>MLYLMEKYWLDFYVEYILATAYFRGINLSKDELDEFVFDKEYLNDDADQVYEDVLINTAKALDYIRYIVAKGLDNFHAGGEYPVISTENFKELYCIYEPTLKYINSFDEGSETRKKLDETIGYVLSHLYSVKELRALCENISYSLVDYLSLMPFGEYSLELAWILVQGIMAFKGYGFIVFPDVDDLNENIKLSLELVQELKDVSKTEYGKNNKFNAFVNQLVDASETYHNKNLTHLSGKKD</sequence>
<protein>
    <submittedName>
        <fullName evidence="1">Uncharacterized protein</fullName>
    </submittedName>
</protein>
<dbReference type="KEGG" id="schi:SCHIN_v1c09540"/>